<keyword evidence="1" id="KW-0805">Transcription regulation</keyword>
<proteinExistence type="predicted"/>
<sequence length="86" mass="9763">MNEMERNLKALANKRRLAILKYIKHVGRSSVGDIASEIKLSFKATSRHLSILANAGILEKEQEGLTVWHWMSKRKHQAAANVIKLL</sequence>
<dbReference type="Proteomes" id="UP000178042">
    <property type="component" value="Unassembled WGS sequence"/>
</dbReference>
<protein>
    <recommendedName>
        <fullName evidence="4">HTH arsR-type domain-containing protein</fullName>
    </recommendedName>
</protein>
<evidence type="ECO:0000313" key="6">
    <source>
        <dbReference type="Proteomes" id="UP000178042"/>
    </source>
</evidence>
<dbReference type="InterPro" id="IPR011991">
    <property type="entry name" value="ArsR-like_HTH"/>
</dbReference>
<keyword evidence="3" id="KW-0804">Transcription</keyword>
<name>A0A1F6DHS3_9BACT</name>
<feature type="domain" description="HTH arsR-type" evidence="4">
    <location>
        <begin position="1"/>
        <end position="86"/>
    </location>
</feature>
<evidence type="ECO:0000256" key="2">
    <source>
        <dbReference type="ARBA" id="ARBA00023125"/>
    </source>
</evidence>
<reference evidence="5 6" key="1">
    <citation type="journal article" date="2016" name="Nat. Commun.">
        <title>Thousands of microbial genomes shed light on interconnected biogeochemical processes in an aquifer system.</title>
        <authorList>
            <person name="Anantharaman K."/>
            <person name="Brown C.T."/>
            <person name="Hug L.A."/>
            <person name="Sharon I."/>
            <person name="Castelle C.J."/>
            <person name="Probst A.J."/>
            <person name="Thomas B.C."/>
            <person name="Singh A."/>
            <person name="Wilkins M.J."/>
            <person name="Karaoz U."/>
            <person name="Brodie E.L."/>
            <person name="Williams K.H."/>
            <person name="Hubbard S.S."/>
            <person name="Banfield J.F."/>
        </authorList>
    </citation>
    <scope>NUCLEOTIDE SEQUENCE [LARGE SCALE GENOMIC DNA]</scope>
</reference>
<dbReference type="InterPro" id="IPR051081">
    <property type="entry name" value="HTH_MetalResp_TranReg"/>
</dbReference>
<dbReference type="EMBL" id="MFLD01000003">
    <property type="protein sequence ID" value="OGG60965.1"/>
    <property type="molecule type" value="Genomic_DNA"/>
</dbReference>
<dbReference type="Gene3D" id="1.10.10.10">
    <property type="entry name" value="Winged helix-like DNA-binding domain superfamily/Winged helix DNA-binding domain"/>
    <property type="match status" value="1"/>
</dbReference>
<dbReference type="PANTHER" id="PTHR33154">
    <property type="entry name" value="TRANSCRIPTIONAL REGULATOR, ARSR FAMILY"/>
    <property type="match status" value="1"/>
</dbReference>
<dbReference type="SMART" id="SM00418">
    <property type="entry name" value="HTH_ARSR"/>
    <property type="match status" value="1"/>
</dbReference>
<evidence type="ECO:0000313" key="5">
    <source>
        <dbReference type="EMBL" id="OGG60965.1"/>
    </source>
</evidence>
<dbReference type="CDD" id="cd00090">
    <property type="entry name" value="HTH_ARSR"/>
    <property type="match status" value="1"/>
</dbReference>
<dbReference type="PRINTS" id="PR00778">
    <property type="entry name" value="HTHARSR"/>
</dbReference>
<evidence type="ECO:0000259" key="4">
    <source>
        <dbReference type="PROSITE" id="PS50987"/>
    </source>
</evidence>
<evidence type="ECO:0000256" key="1">
    <source>
        <dbReference type="ARBA" id="ARBA00023015"/>
    </source>
</evidence>
<dbReference type="InterPro" id="IPR001845">
    <property type="entry name" value="HTH_ArsR_DNA-bd_dom"/>
</dbReference>
<dbReference type="InterPro" id="IPR036388">
    <property type="entry name" value="WH-like_DNA-bd_sf"/>
</dbReference>
<gene>
    <name evidence="5" type="ORF">A3C86_00115</name>
</gene>
<dbReference type="PANTHER" id="PTHR33154:SF33">
    <property type="entry name" value="TRANSCRIPTIONAL REPRESSOR SDPR"/>
    <property type="match status" value="1"/>
</dbReference>
<keyword evidence="2" id="KW-0238">DNA-binding</keyword>
<dbReference type="NCBIfam" id="NF033788">
    <property type="entry name" value="HTH_metalloreg"/>
    <property type="match status" value="1"/>
</dbReference>
<dbReference type="GO" id="GO:0003677">
    <property type="term" value="F:DNA binding"/>
    <property type="evidence" value="ECO:0007669"/>
    <property type="project" value="UniProtKB-KW"/>
</dbReference>
<evidence type="ECO:0000256" key="3">
    <source>
        <dbReference type="ARBA" id="ARBA00023163"/>
    </source>
</evidence>
<dbReference type="Pfam" id="PF01022">
    <property type="entry name" value="HTH_5"/>
    <property type="match status" value="1"/>
</dbReference>
<accession>A0A1F6DHS3</accession>
<dbReference type="GO" id="GO:0003700">
    <property type="term" value="F:DNA-binding transcription factor activity"/>
    <property type="evidence" value="ECO:0007669"/>
    <property type="project" value="InterPro"/>
</dbReference>
<organism evidence="5 6">
    <name type="scientific">Candidatus Kaiserbacteria bacterium RIFCSPHIGHO2_02_FULL_49_16</name>
    <dbReference type="NCBI Taxonomy" id="1798490"/>
    <lineage>
        <taxon>Bacteria</taxon>
        <taxon>Candidatus Kaiseribacteriota</taxon>
    </lineage>
</organism>
<dbReference type="SUPFAM" id="SSF46785">
    <property type="entry name" value="Winged helix' DNA-binding domain"/>
    <property type="match status" value="1"/>
</dbReference>
<dbReference type="AlphaFoldDB" id="A0A1F6DHS3"/>
<comment type="caution">
    <text evidence="5">The sequence shown here is derived from an EMBL/GenBank/DDBJ whole genome shotgun (WGS) entry which is preliminary data.</text>
</comment>
<dbReference type="InterPro" id="IPR036390">
    <property type="entry name" value="WH_DNA-bd_sf"/>
</dbReference>
<dbReference type="PROSITE" id="PS50987">
    <property type="entry name" value="HTH_ARSR_2"/>
    <property type="match status" value="1"/>
</dbReference>